<evidence type="ECO:0000256" key="2">
    <source>
        <dbReference type="ARBA" id="ARBA00023239"/>
    </source>
</evidence>
<organism evidence="4">
    <name type="scientific">hydrocarbon metagenome</name>
    <dbReference type="NCBI Taxonomy" id="938273"/>
    <lineage>
        <taxon>unclassified sequences</taxon>
        <taxon>metagenomes</taxon>
        <taxon>ecological metagenomes</taxon>
    </lineage>
</organism>
<evidence type="ECO:0000313" key="4">
    <source>
        <dbReference type="EMBL" id="KUG14569.1"/>
    </source>
</evidence>
<dbReference type="GO" id="GO:0046872">
    <property type="term" value="F:metal ion binding"/>
    <property type="evidence" value="ECO:0007669"/>
    <property type="project" value="UniProtKB-KW"/>
</dbReference>
<dbReference type="InterPro" id="IPR050197">
    <property type="entry name" value="Aldolase_class_II_sugar_metab"/>
</dbReference>
<dbReference type="PANTHER" id="PTHR22789">
    <property type="entry name" value="FUCULOSE PHOSPHATE ALDOLASE"/>
    <property type="match status" value="1"/>
</dbReference>
<dbReference type="Gene3D" id="3.40.225.10">
    <property type="entry name" value="Class II aldolase/adducin N-terminal domain"/>
    <property type="match status" value="1"/>
</dbReference>
<dbReference type="Pfam" id="PF00596">
    <property type="entry name" value="Aldolase_II"/>
    <property type="match status" value="1"/>
</dbReference>
<dbReference type="InterPro" id="IPR036409">
    <property type="entry name" value="Aldolase_II/adducin_N_sf"/>
</dbReference>
<gene>
    <name evidence="4" type="ORF">ASZ90_015791</name>
</gene>
<dbReference type="PANTHER" id="PTHR22789:SF0">
    <property type="entry name" value="3-OXO-TETRONATE 4-PHOSPHATE DECARBOXYLASE-RELATED"/>
    <property type="match status" value="1"/>
</dbReference>
<evidence type="ECO:0000259" key="3">
    <source>
        <dbReference type="SMART" id="SM01007"/>
    </source>
</evidence>
<sequence length="193" mass="21043">MEPERIRQDFSRIGRRLFTEGLVRANFGNMSVRTSDGFAITRTGACIDTPGNPVLVPLEGAAPPEASNEYQVHCEVYHKTTYRALIHAHPPHAVALSLLLDSITPLDSEGIMFCPVIPVCSGKPGSRDLARNVAERLIGSRVTIARGHGTFARGNTLDEAYMLTSLAEHSCRVLILSGLFRDTARGSSGEDRR</sequence>
<comment type="caution">
    <text evidence="4">The sequence shown here is derived from an EMBL/GenBank/DDBJ whole genome shotgun (WGS) entry which is preliminary data.</text>
</comment>
<evidence type="ECO:0000256" key="1">
    <source>
        <dbReference type="ARBA" id="ARBA00022723"/>
    </source>
</evidence>
<dbReference type="SMART" id="SM01007">
    <property type="entry name" value="Aldolase_II"/>
    <property type="match status" value="1"/>
</dbReference>
<dbReference type="GO" id="GO:0005829">
    <property type="term" value="C:cytosol"/>
    <property type="evidence" value="ECO:0007669"/>
    <property type="project" value="TreeGrafter"/>
</dbReference>
<feature type="domain" description="Class II aldolase/adducin N-terminal" evidence="3">
    <location>
        <begin position="8"/>
        <end position="175"/>
    </location>
</feature>
<proteinExistence type="predicted"/>
<dbReference type="NCBIfam" id="NF006413">
    <property type="entry name" value="PRK08660.1"/>
    <property type="match status" value="1"/>
</dbReference>
<keyword evidence="2" id="KW-0456">Lyase</keyword>
<accession>A0A0W8F181</accession>
<dbReference type="EMBL" id="LNQE01001642">
    <property type="protein sequence ID" value="KUG14569.1"/>
    <property type="molecule type" value="Genomic_DNA"/>
</dbReference>
<dbReference type="InterPro" id="IPR001303">
    <property type="entry name" value="Aldolase_II/adducin_N"/>
</dbReference>
<keyword evidence="1" id="KW-0479">Metal-binding</keyword>
<protein>
    <submittedName>
        <fullName evidence="4">Ribulose-5-phosphate 4-epimerase</fullName>
    </submittedName>
</protein>
<dbReference type="GO" id="GO:0016832">
    <property type="term" value="F:aldehyde-lyase activity"/>
    <property type="evidence" value="ECO:0007669"/>
    <property type="project" value="TreeGrafter"/>
</dbReference>
<reference evidence="4" key="1">
    <citation type="journal article" date="2015" name="Proc. Natl. Acad. Sci. U.S.A.">
        <title>Networks of energetic and metabolic interactions define dynamics in microbial communities.</title>
        <authorList>
            <person name="Embree M."/>
            <person name="Liu J.K."/>
            <person name="Al-Bassam M.M."/>
            <person name="Zengler K."/>
        </authorList>
    </citation>
    <scope>NUCLEOTIDE SEQUENCE</scope>
</reference>
<name>A0A0W8F181_9ZZZZ</name>
<dbReference type="GO" id="GO:0019323">
    <property type="term" value="P:pentose catabolic process"/>
    <property type="evidence" value="ECO:0007669"/>
    <property type="project" value="TreeGrafter"/>
</dbReference>
<dbReference type="SUPFAM" id="SSF53639">
    <property type="entry name" value="AraD/HMP-PK domain-like"/>
    <property type="match status" value="1"/>
</dbReference>
<dbReference type="AlphaFoldDB" id="A0A0W8F181"/>